<reference evidence="3" key="5">
    <citation type="submission" date="2000-03" db="EMBL/GenBank/DDBJ databases">
        <authorList>
            <person name="EU Arabidopsis sequencing project"/>
        </authorList>
    </citation>
    <scope>NUCLEOTIDE SEQUENCE</scope>
</reference>
<gene>
    <name evidence="2" type="primary">F14G16.1</name>
    <name evidence="3" type="ordered locus">At4g07330</name>
</gene>
<dbReference type="PIR" id="C85071">
    <property type="entry name" value="C85071"/>
</dbReference>
<dbReference type="InterPro" id="IPR025312">
    <property type="entry name" value="DUF4216"/>
</dbReference>
<dbReference type="EMBL" id="AF147260">
    <property type="protein sequence ID" value="AAD48932.1"/>
    <property type="molecule type" value="Genomic_DNA"/>
</dbReference>
<dbReference type="AlphaFoldDB" id="Q9S9X9"/>
<accession>Q9S9X9</accession>
<reference key="1">
    <citation type="journal article" date="1999" name="Nature">
        <title>Sequence and analysis of chromosome 4 of the plant Arabidopsis thaliana.</title>
        <authorList>
            <consortium name="EU"/>
            <consortium name="CSHL and WU Arabidopsis Sequencing Project"/>
            <person name="Mayer K."/>
            <person name="Schuller C."/>
            <person name="Wambutt R."/>
            <person name="Murphy G."/>
            <person name="Volckaert G."/>
            <person name="Pohl T."/>
            <person name="Dusterhoft A."/>
            <person name="Stiekema W."/>
            <person name="Entian K.D."/>
            <person name="Terryn N."/>
            <person name="Harris B."/>
            <person name="Ansorge W."/>
            <person name="Brandt P."/>
            <person name="Grivell L."/>
            <person name="Rieger M."/>
            <person name="Weichselgartner M."/>
            <person name="de Simone V."/>
            <person name="Obermaier B."/>
            <person name="Mache R."/>
            <person name="Muller M."/>
            <person name="Kreis M."/>
            <person name="Delseny M."/>
            <person name="Puigdomenech P."/>
            <person name="Watson M."/>
            <person name="Schmidtheini T."/>
            <person name="Reichert B."/>
            <person name="Portatelle D."/>
            <person name="Perez-Alonso M."/>
            <person name="Boutry M."/>
            <person name="Bancroft I."/>
            <person name="Vos P."/>
            <person name="Hoheisel J."/>
            <person name="Zimmermann W."/>
            <person name="Wedler H."/>
            <person name="Ridley P."/>
            <person name="Langham S.A."/>
            <person name="McCullagh B."/>
            <person name="Bilham L."/>
            <person name="Robben J."/>
            <person name="Van der Schueren J."/>
            <person name="Grymonprez B."/>
            <person name="Chuang Y.J."/>
            <person name="Vandenbussche F."/>
            <person name="Braeken M."/>
            <person name="Weltjens I."/>
            <person name="Voet M."/>
            <person name="Bastiaens I."/>
            <person name="Aert R."/>
            <person name="Defoor E."/>
            <person name="Weitzenegger T."/>
            <person name="Bothe G."/>
            <person name="Ramsperger U."/>
            <person name="Hilbert H."/>
            <person name="Braun M."/>
            <person name="Holzer E."/>
            <person name="Brandt A."/>
            <person name="Peters S."/>
            <person name="van Staveren M."/>
            <person name="Dirske W."/>
            <person name="Mooijman P."/>
            <person name="Klein Lankhorst R."/>
            <person name="Rose M."/>
            <person name="Hauf J."/>
            <person name="Kotter P."/>
            <person name="Berneiser S."/>
            <person name="Hempel S."/>
            <person name="Feldpausch M."/>
            <person name="Lamberth S."/>
            <person name="Van den Daele H."/>
            <person name="De Keyser A."/>
            <person name="Buysshaert C."/>
            <person name="Gielen J."/>
            <person name="Villarroel R."/>
            <person name="De Clercq R."/>
            <person name="Van Montagu M."/>
            <person name="Rogers J."/>
            <person name="Cronin A."/>
            <person name="Quail M."/>
            <person name="Bray-Allen S."/>
            <person name="Clark L."/>
            <person name="Doggett J."/>
            <person name="Hall S."/>
            <person name="Kay M."/>
            <person name="Lennard N."/>
            <person name="McLay K."/>
            <person name="Mayes R."/>
            <person name="Pettett A."/>
            <person name="Rajandream M.A."/>
            <person name="Lyne M."/>
            <person name="Benes V."/>
            <person name="Rechmann S."/>
            <person name="Borkova D."/>
            <person name="Blocker H."/>
            <person name="Scharfe M."/>
            <person name="Grimm M."/>
            <person name="Lohnert T.H."/>
            <person name="Dose S."/>
            <person name="de Haan M."/>
            <person name="Maarse A."/>
            <person name="Schafer M."/>
            <person name="Muller-Auer S."/>
            <person name="Gabel C."/>
            <person name="Fuchs M."/>
            <person name="Fartmann B."/>
            <person name="Granderath K."/>
            <person name="Dauner D."/>
            <person name="Herzl A."/>
            <person name="Neumann S."/>
            <person name="Argiriou A."/>
            <person name="Vitale D."/>
            <person name="Liguori R."/>
            <person name="Piravandi E."/>
            <person name="Massenet O."/>
            <person name="Quigley F."/>
            <person name="Clabauld G."/>
            <person name="Mundlein A."/>
            <person name="Felber R."/>
            <person name="Schnabl S."/>
            <person name="Hiller R."/>
            <person name="Schmidt W."/>
            <person name="Lecharny A."/>
            <person name="Aubourg S."/>
            <person name="Chefdor F."/>
            <person name="Cooke R."/>
            <person name="Berger C."/>
            <person name="Montfort A."/>
            <person name="Casacuberta E."/>
            <person name="Gibbons T."/>
            <person name="Weber N."/>
            <person name="Vandenbol M."/>
            <person name="Bargues M."/>
            <person name="Terol J."/>
            <person name="Torres A."/>
            <person name="Perez-Perez A."/>
            <person name="Purnelle B."/>
            <person name="Bent E."/>
            <person name="Johnson S."/>
            <person name="Tacon D."/>
            <person name="Jesse T."/>
            <person name="Heijnen L."/>
            <person name="Schwarz S."/>
            <person name="Scholler P."/>
            <person name="Heber S."/>
            <person name="Francs P."/>
            <person name="Bielke C."/>
            <person name="Frishman D."/>
            <person name="Haase D."/>
            <person name="Lemcke K."/>
            <person name="Mewes H.W."/>
            <person name="Stocker S."/>
            <person name="Zaccaria P."/>
            <person name="Bevan M."/>
            <person name="Wilson R.K."/>
            <person name="de la Bastide M."/>
            <person name="Habermann K."/>
            <person name="Parnell L."/>
            <person name="Dedhia N."/>
            <person name="Gnoj L."/>
            <person name="Schutz K."/>
            <person name="Huang E."/>
            <person name="Spiegel L."/>
            <person name="Sehkon M."/>
            <person name="Murray J."/>
            <person name="Sheet P."/>
            <person name="Cordes M."/>
            <person name="Abu-Threideh J."/>
            <person name="Stoneking T."/>
            <person name="Kalicki J."/>
            <person name="Graves T."/>
            <person name="Harmon G."/>
            <person name="Edwards J."/>
            <person name="Latreille P."/>
            <person name="Courtney L."/>
            <person name="Cloud J."/>
            <person name="Abbott A."/>
            <person name="Scott K."/>
            <person name="Johnson D."/>
            <person name="Minx P."/>
            <person name="Bentley D."/>
            <person name="Fulton B."/>
            <person name="Miller N."/>
            <person name="Greco T."/>
            <person name="Kemp K."/>
            <person name="Kramer J."/>
            <person name="Fulton L."/>
            <person name="Mardis E."/>
            <person name="Dante M."/>
            <person name="Pepin K."/>
            <person name="Hillier L."/>
            <person name="Nelson J."/>
            <person name="Spieth J."/>
            <person name="Ryan E."/>
            <person name="Andrews S."/>
            <person name="Geisel C."/>
            <person name="Layman D."/>
            <person name="Du H."/>
            <person name="Ali J."/>
            <person name="Berghoff A."/>
            <person name="Jones K."/>
            <person name="Drone K."/>
            <person name="Cotton M."/>
            <person name="Joshu C."/>
            <person name="Antonoiu B."/>
            <person name="Zidanic M."/>
            <person name="Strong C."/>
            <person name="Sun H."/>
            <person name="Lamar B."/>
            <person name="Yordan C."/>
            <person name="Ma P."/>
            <person name="Zhong J."/>
            <person name="Preston R."/>
            <person name="Vil D."/>
            <person name="Shekher M."/>
            <person name="Matero A."/>
            <person name="Shah R."/>
            <person name="Swaby I.K."/>
            <person name="O'Shaughnessy A."/>
            <person name="Rodriguez M."/>
            <person name="Hoffmann J."/>
            <person name="Till S."/>
            <person name="Granat S."/>
            <person name="Shohdy N."/>
            <person name="Hasegawa A."/>
            <person name="Hameed A."/>
            <person name="Lodhi M."/>
            <person name="Johnson A."/>
            <person name="Chen E."/>
            <person name="Marra M."/>
            <person name="Martienssen R."/>
            <person name="McCombie W.R."/>
        </authorList>
    </citation>
    <scope>NUCLEOTIDE SEQUENCE [LARGE SCALE GENOMIC DNA]</scope>
    <source>
        <strain>cv. Columbia</strain>
    </source>
</reference>
<sequence>MFRKYKNELLNKQSHQSRRNRVIDIDRDMHLNFAKWIKQKVETNELDELTDDLQCLAQGPFEKVVKYTAYNVNGFKFRTTKRELDLKTQYSGVYVAAETTSYASSCDSNPRTRTVAYYGNLIEVMELNNYEVFKVVLFKCKWADTHTKRGYKIDAYGHHMVNFLCLLHTGDNEEDVPYILAFQTKMVYYVQDPSETDWKIAFHIQPREIYDMGDSEQLNDEFVFVDMLALRRDILREKTAVMEEKLCNAGQDSFKIIMIFNILKLLFINFLFKFYNHIPDKANIIWLDTGQLYWTKSPFTHPVLLTCVGAKRFLCHPK</sequence>
<dbReference type="PANTHER" id="PTHR48258">
    <property type="entry name" value="DUF4218 DOMAIN-CONTAINING PROTEIN-RELATED"/>
    <property type="match status" value="1"/>
</dbReference>
<protein>
    <submittedName>
        <fullName evidence="3">AT4g07330 protein</fullName>
    </submittedName>
    <submittedName>
        <fullName evidence="2">F14G16.1 protein</fullName>
    </submittedName>
</protein>
<reference evidence="2" key="3">
    <citation type="submission" date="1999-05" db="EMBL/GenBank/DDBJ databases">
        <title>The sequence of A. thaliana F14G16.</title>
        <authorList>
            <person name="Harmon G."/>
            <person name="Wohldmann P."/>
            <person name="Lehnert L."/>
        </authorList>
    </citation>
    <scope>NUCLEOTIDE SEQUENCE</scope>
</reference>
<dbReference type="Pfam" id="PF13952">
    <property type="entry name" value="DUF4216"/>
    <property type="match status" value="1"/>
</dbReference>
<evidence type="ECO:0000313" key="2">
    <source>
        <dbReference type="EMBL" id="AAD48932.1"/>
    </source>
</evidence>
<dbReference type="EMBL" id="AL161505">
    <property type="protein sequence ID" value="CAB81103.1"/>
    <property type="molecule type" value="Genomic_DNA"/>
</dbReference>
<evidence type="ECO:0000313" key="3">
    <source>
        <dbReference type="EMBL" id="CAB81103.1"/>
    </source>
</evidence>
<evidence type="ECO:0000259" key="1">
    <source>
        <dbReference type="Pfam" id="PF13952"/>
    </source>
</evidence>
<reference evidence="2" key="2">
    <citation type="submission" date="1999-05" db="EMBL/GenBank/DDBJ databases">
        <title>The A. thaliana Genome Sequencing Project.</title>
        <authorList>
            <person name="WashU"/>
        </authorList>
    </citation>
    <scope>NUCLEOTIDE SEQUENCE</scope>
</reference>
<name>Q9S9X9_ARATH</name>
<dbReference type="PANTHER" id="PTHR48258:SF15">
    <property type="entry name" value="OS02G0543900 PROTEIN"/>
    <property type="match status" value="1"/>
</dbReference>
<reference evidence="2" key="4">
    <citation type="submission" date="1999-08" db="EMBL/GenBank/DDBJ databases">
        <authorList>
            <person name="Waterston R."/>
        </authorList>
    </citation>
    <scope>NUCLEOTIDE SEQUENCE</scope>
</reference>
<feature type="domain" description="DUF4216" evidence="1">
    <location>
        <begin position="125"/>
        <end position="200"/>
    </location>
</feature>
<organism evidence="2">
    <name type="scientific">Arabidopsis thaliana</name>
    <name type="common">Mouse-ear cress</name>
    <dbReference type="NCBI Taxonomy" id="3702"/>
    <lineage>
        <taxon>Eukaryota</taxon>
        <taxon>Viridiplantae</taxon>
        <taxon>Streptophyta</taxon>
        <taxon>Embryophyta</taxon>
        <taxon>Tracheophyta</taxon>
        <taxon>Spermatophyta</taxon>
        <taxon>Magnoliopsida</taxon>
        <taxon>eudicotyledons</taxon>
        <taxon>Gunneridae</taxon>
        <taxon>Pentapetalae</taxon>
        <taxon>rosids</taxon>
        <taxon>malvids</taxon>
        <taxon>Brassicales</taxon>
        <taxon>Brassicaceae</taxon>
        <taxon>Camelineae</taxon>
        <taxon>Arabidopsis</taxon>
    </lineage>
</organism>
<proteinExistence type="predicted"/>